<proteinExistence type="predicted"/>
<evidence type="ECO:0000313" key="3">
    <source>
        <dbReference type="Proteomes" id="UP000051439"/>
    </source>
</evidence>
<sequence length="74" mass="8358">MSKANKSINVEIKDHPDSSGQDVSELFIGKKLIGTLKEVSAGKYEAINTHQEQFHVKTFEEGVTLLIKEFHLHH</sequence>
<dbReference type="EMBL" id="AZEB01000012">
    <property type="protein sequence ID" value="KRL21775.1"/>
    <property type="molecule type" value="Genomic_DNA"/>
</dbReference>
<reference evidence="2 3" key="1">
    <citation type="journal article" date="2015" name="Genome Announc.">
        <title>Expanding the biotechnology potential of lactobacilli through comparative genomics of 213 strains and associated genera.</title>
        <authorList>
            <person name="Sun Z."/>
            <person name="Harris H.M."/>
            <person name="McCann A."/>
            <person name="Guo C."/>
            <person name="Argimon S."/>
            <person name="Zhang W."/>
            <person name="Yang X."/>
            <person name="Jeffery I.B."/>
            <person name="Cooney J.C."/>
            <person name="Kagawa T.F."/>
            <person name="Liu W."/>
            <person name="Song Y."/>
            <person name="Salvetti E."/>
            <person name="Wrobel A."/>
            <person name="Rasinkangas P."/>
            <person name="Parkhill J."/>
            <person name="Rea M.C."/>
            <person name="O'Sullivan O."/>
            <person name="Ritari J."/>
            <person name="Douillard F.P."/>
            <person name="Paul Ross R."/>
            <person name="Yang R."/>
            <person name="Briner A.E."/>
            <person name="Felis G.E."/>
            <person name="de Vos W.M."/>
            <person name="Barrangou R."/>
            <person name="Klaenhammer T.R."/>
            <person name="Caufield P.W."/>
            <person name="Cui Y."/>
            <person name="Zhang H."/>
            <person name="O'Toole P.W."/>
        </authorList>
    </citation>
    <scope>NUCLEOTIDE SEQUENCE [LARGE SCALE GENOMIC DNA]</scope>
    <source>
        <strain evidence="2 3">DSM 19906</strain>
    </source>
</reference>
<evidence type="ECO:0000256" key="1">
    <source>
        <dbReference type="SAM" id="MobiDB-lite"/>
    </source>
</evidence>
<dbReference type="RefSeq" id="WP_008858065.1">
    <property type="nucleotide sequence ID" value="NZ_AZEB01000012.1"/>
</dbReference>
<dbReference type="PATRIC" id="fig|1423766.4.peg.542"/>
<organism evidence="2 3">
    <name type="scientific">Lentilactobacillus kisonensis DSM 19906 = JCM 15041</name>
    <dbReference type="NCBI Taxonomy" id="1423766"/>
    <lineage>
        <taxon>Bacteria</taxon>
        <taxon>Bacillati</taxon>
        <taxon>Bacillota</taxon>
        <taxon>Bacilli</taxon>
        <taxon>Lactobacillales</taxon>
        <taxon>Lactobacillaceae</taxon>
        <taxon>Lentilactobacillus</taxon>
    </lineage>
</organism>
<protein>
    <recommendedName>
        <fullName evidence="4">DUF2969 domain-containing protein</fullName>
    </recommendedName>
</protein>
<dbReference type="AlphaFoldDB" id="A0A0R1NNL0"/>
<comment type="caution">
    <text evidence="2">The sequence shown here is derived from an EMBL/GenBank/DDBJ whole genome shotgun (WGS) entry which is preliminary data.</text>
</comment>
<evidence type="ECO:0008006" key="4">
    <source>
        <dbReference type="Google" id="ProtNLM"/>
    </source>
</evidence>
<dbReference type="Proteomes" id="UP000051439">
    <property type="component" value="Unassembled WGS sequence"/>
</dbReference>
<keyword evidence="3" id="KW-1185">Reference proteome</keyword>
<accession>A0A0R1NNL0</accession>
<name>A0A0R1NNL0_9LACO</name>
<dbReference type="Pfam" id="PF11184">
    <property type="entry name" value="DUF2969"/>
    <property type="match status" value="1"/>
</dbReference>
<dbReference type="InterPro" id="IPR021351">
    <property type="entry name" value="DUF2969"/>
</dbReference>
<gene>
    <name evidence="2" type="ORF">FC98_GL000524</name>
</gene>
<feature type="region of interest" description="Disordered" evidence="1">
    <location>
        <begin position="1"/>
        <end position="21"/>
    </location>
</feature>
<evidence type="ECO:0000313" key="2">
    <source>
        <dbReference type="EMBL" id="KRL21775.1"/>
    </source>
</evidence>